<accession>A0A2P7QEQ1</accession>
<dbReference type="GO" id="GO:0016491">
    <property type="term" value="F:oxidoreductase activity"/>
    <property type="evidence" value="ECO:0007669"/>
    <property type="project" value="InterPro"/>
</dbReference>
<evidence type="ECO:0000313" key="3">
    <source>
        <dbReference type="EMBL" id="PSJ36447.1"/>
    </source>
</evidence>
<dbReference type="InterPro" id="IPR018713">
    <property type="entry name" value="MPAB/Lcp_cat_dom"/>
</dbReference>
<keyword evidence="4" id="KW-1185">Reference proteome</keyword>
<evidence type="ECO:0000259" key="2">
    <source>
        <dbReference type="Pfam" id="PF09995"/>
    </source>
</evidence>
<organism evidence="3 4">
    <name type="scientific">Allosphingosinicella deserti</name>
    <dbReference type="NCBI Taxonomy" id="2116704"/>
    <lineage>
        <taxon>Bacteria</taxon>
        <taxon>Pseudomonadati</taxon>
        <taxon>Pseudomonadota</taxon>
        <taxon>Alphaproteobacteria</taxon>
        <taxon>Sphingomonadales</taxon>
        <taxon>Sphingomonadaceae</taxon>
        <taxon>Allosphingosinicella</taxon>
    </lineage>
</organism>
<feature type="domain" description="ER-bound oxygenase mpaB/mpaB'/Rubber oxygenase catalytic" evidence="2">
    <location>
        <begin position="43"/>
        <end position="271"/>
    </location>
</feature>
<dbReference type="AlphaFoldDB" id="A0A2P7QEQ1"/>
<dbReference type="OrthoDB" id="108890at2"/>
<keyword evidence="3" id="KW-0808">Transferase</keyword>
<comment type="caution">
    <text evidence="3">The sequence shown here is derived from an EMBL/GenBank/DDBJ whole genome shotgun (WGS) entry which is preliminary data.</text>
</comment>
<name>A0A2P7QEQ1_9SPHN</name>
<dbReference type="Proteomes" id="UP000241167">
    <property type="component" value="Unassembled WGS sequence"/>
</dbReference>
<dbReference type="EMBL" id="PXYI01000013">
    <property type="protein sequence ID" value="PSJ36447.1"/>
    <property type="molecule type" value="Genomic_DNA"/>
</dbReference>
<feature type="region of interest" description="Disordered" evidence="1">
    <location>
        <begin position="10"/>
        <end position="33"/>
    </location>
</feature>
<reference evidence="3 4" key="1">
    <citation type="submission" date="2018-03" db="EMBL/GenBank/DDBJ databases">
        <title>The draft genome of Sphingosinicella sp. GL-C-18.</title>
        <authorList>
            <person name="Liu L."/>
            <person name="Li L."/>
            <person name="Liang L."/>
            <person name="Zhang X."/>
            <person name="Wang T."/>
        </authorList>
    </citation>
    <scope>NUCLEOTIDE SEQUENCE [LARGE SCALE GENOMIC DNA]</scope>
    <source>
        <strain evidence="3 4">GL-C-18</strain>
    </source>
</reference>
<evidence type="ECO:0000256" key="1">
    <source>
        <dbReference type="SAM" id="MobiDB-lite"/>
    </source>
</evidence>
<evidence type="ECO:0000313" key="4">
    <source>
        <dbReference type="Proteomes" id="UP000241167"/>
    </source>
</evidence>
<dbReference type="RefSeq" id="WP_106515894.1">
    <property type="nucleotide sequence ID" value="NZ_PXYI01000013.1"/>
</dbReference>
<protein>
    <submittedName>
        <fullName evidence="3">Histidine kinase</fullName>
    </submittedName>
</protein>
<sequence>MQTLQRAIQGQVQRLVGPTETQARPAPPPSGPSFLAPHAVSREVHGDFTTMLVGGISGLLLQMLHPGALAGVWDHSNFRADMSGRLRRTAQFISVTTYGMQSEAEQMIGRIRLIHDHVHGRLPDGRTYSANDPDLLTWVHVAGASSFLAAYLRYRNPGMSGAAQDLYYVESARTAERLGAGHIPQSRREVARYLEQVRPHLLFDHRTDDVARAILGQPAPSLALVPYRELVTRASIDLLPSWAARMHRLSVPEHQRPAVRAGLRSVAAITRWALDSGREPPRS</sequence>
<dbReference type="PANTHER" id="PTHR36151:SF3">
    <property type="entry name" value="ER-BOUND OXYGENASE MPAB_MPAB'_RUBBER OXYGENASE CATALYTIC DOMAIN-CONTAINING PROTEIN"/>
    <property type="match status" value="1"/>
</dbReference>
<dbReference type="PANTHER" id="PTHR36151">
    <property type="entry name" value="BLR2777 PROTEIN"/>
    <property type="match status" value="1"/>
</dbReference>
<dbReference type="GO" id="GO:0016301">
    <property type="term" value="F:kinase activity"/>
    <property type="evidence" value="ECO:0007669"/>
    <property type="project" value="UniProtKB-KW"/>
</dbReference>
<dbReference type="Pfam" id="PF09995">
    <property type="entry name" value="MPAB_Lcp_cat"/>
    <property type="match status" value="1"/>
</dbReference>
<gene>
    <name evidence="3" type="ORF">C7I55_25555</name>
</gene>
<keyword evidence="3" id="KW-0418">Kinase</keyword>
<proteinExistence type="predicted"/>